<protein>
    <submittedName>
        <fullName evidence="3 4">Thioredoxin</fullName>
    </submittedName>
</protein>
<dbReference type="CDD" id="cd12921">
    <property type="entry name" value="VKOR_4"/>
    <property type="match status" value="1"/>
</dbReference>
<dbReference type="Proteomes" id="UP000468990">
    <property type="component" value="Unassembled WGS sequence"/>
</dbReference>
<dbReference type="InterPro" id="IPR036249">
    <property type="entry name" value="Thioredoxin-like_sf"/>
</dbReference>
<gene>
    <name evidence="3" type="ORF">GJU42_20745</name>
    <name evidence="4" type="ORF">SAMN06265349_10331</name>
</gene>
<name>A0A521D9A4_9FLAO</name>
<dbReference type="Pfam" id="PF13462">
    <property type="entry name" value="Thioredoxin_4"/>
    <property type="match status" value="1"/>
</dbReference>
<dbReference type="GO" id="GO:0016020">
    <property type="term" value="C:membrane"/>
    <property type="evidence" value="ECO:0007669"/>
    <property type="project" value="UniProtKB-SubCell"/>
</dbReference>
<feature type="transmembrane region" description="Helical" evidence="1">
    <location>
        <begin position="299"/>
        <end position="321"/>
    </location>
</feature>
<dbReference type="SUPFAM" id="SSF52833">
    <property type="entry name" value="Thioredoxin-like"/>
    <property type="match status" value="1"/>
</dbReference>
<reference evidence="4 5" key="1">
    <citation type="submission" date="2017-05" db="EMBL/GenBank/DDBJ databases">
        <authorList>
            <person name="Varghese N."/>
            <person name="Submissions S."/>
        </authorList>
    </citation>
    <scope>NUCLEOTIDE SEQUENCE [LARGE SCALE GENOMIC DNA]</scope>
    <source>
        <strain evidence="4 5">DSM 19382</strain>
    </source>
</reference>
<dbReference type="CDD" id="cd02972">
    <property type="entry name" value="DsbA_family"/>
    <property type="match status" value="1"/>
</dbReference>
<feature type="transmembrane region" description="Helical" evidence="1">
    <location>
        <begin position="159"/>
        <end position="179"/>
    </location>
</feature>
<evidence type="ECO:0000259" key="2">
    <source>
        <dbReference type="Pfam" id="PF13462"/>
    </source>
</evidence>
<evidence type="ECO:0000313" key="3">
    <source>
        <dbReference type="EMBL" id="MRX70413.1"/>
    </source>
</evidence>
<dbReference type="OrthoDB" id="1100563at2"/>
<dbReference type="Gene3D" id="3.40.30.10">
    <property type="entry name" value="Glutaredoxin"/>
    <property type="match status" value="1"/>
</dbReference>
<keyword evidence="1" id="KW-0812">Transmembrane</keyword>
<dbReference type="Proteomes" id="UP000317289">
    <property type="component" value="Unassembled WGS sequence"/>
</dbReference>
<dbReference type="GO" id="GO:0048038">
    <property type="term" value="F:quinone binding"/>
    <property type="evidence" value="ECO:0007669"/>
    <property type="project" value="UniProtKB-KW"/>
</dbReference>
<feature type="transmembrane region" description="Helical" evidence="1">
    <location>
        <begin position="243"/>
        <end position="262"/>
    </location>
</feature>
<dbReference type="InterPro" id="IPR038354">
    <property type="entry name" value="VKOR_sf"/>
</dbReference>
<evidence type="ECO:0000313" key="5">
    <source>
        <dbReference type="Proteomes" id="UP000317289"/>
    </source>
</evidence>
<dbReference type="Gene3D" id="1.20.1440.130">
    <property type="entry name" value="VKOR domain"/>
    <property type="match status" value="1"/>
</dbReference>
<reference evidence="3 6" key="2">
    <citation type="submission" date="2019-11" db="EMBL/GenBank/DDBJ databases">
        <title>Flavobacterium resistens genome.</title>
        <authorList>
            <person name="Wilson V.M."/>
            <person name="Newman J.D."/>
        </authorList>
    </citation>
    <scope>NUCLEOTIDE SEQUENCE [LARGE SCALE GENOMIC DNA]</scope>
    <source>
        <strain evidence="3 6">DSM 19382</strain>
    </source>
</reference>
<sequence length="536" mass="62634">MQENFNNLFQYLEREQINIDKDEFQFQIQSHPDYPTLVSIIDTLDFFNIDNGAFNVDKSEIGLLPDCFWAMLDIKNSRPQFHFVEKKGDGYLLNKGKIAISNQELEARWKNTVLLVEKSKTDNLIESNKSKINWILPFLSIGLFFLIVAQFQFTLQTKFFFIFPTLGVLFSIAVLKDLFGAKSELVNSFCNITSSASCESVVGSTKWKIFESINFSDLSIVFFASQFLGMLTFLFMAKIDAYFSIQKGLLLCAVPLLFTSIYYQKFVEKKWCPICLVIISIILLELTCILFLYQTSFDLQIYPLIVYGFVFVIVALGWSTLKNLLNQRKELKEFQITGNRFIRNYEIFKNSLLSKNRVNLPNSPVILGNHASNTEITIITSPFCGHCKNAHKILDKILIKNEENLKIKIIFNVDFHLLEEKSKDFFRYLMSIYLENGNDAFLQALNHWFETKNLNDWLKKYEQSFKDDKIDLIYEQQNQWCNNNKSLNFTPVIFINGYQYPKAYKKEDLEFFINEILEDDFFVENQIEEKAIIETV</sequence>
<evidence type="ECO:0000256" key="1">
    <source>
        <dbReference type="SAM" id="Phobius"/>
    </source>
</evidence>
<dbReference type="EMBL" id="FXTA01000003">
    <property type="protein sequence ID" value="SMO68279.1"/>
    <property type="molecule type" value="Genomic_DNA"/>
</dbReference>
<accession>A0A521D9A4</accession>
<feature type="domain" description="Thioredoxin-like fold" evidence="2">
    <location>
        <begin position="364"/>
        <end position="514"/>
    </location>
</feature>
<dbReference type="GO" id="GO:0016491">
    <property type="term" value="F:oxidoreductase activity"/>
    <property type="evidence" value="ECO:0007669"/>
    <property type="project" value="UniProtKB-KW"/>
</dbReference>
<evidence type="ECO:0000313" key="6">
    <source>
        <dbReference type="Proteomes" id="UP000468990"/>
    </source>
</evidence>
<evidence type="ECO:0000313" key="4">
    <source>
        <dbReference type="EMBL" id="SMO68279.1"/>
    </source>
</evidence>
<feature type="transmembrane region" description="Helical" evidence="1">
    <location>
        <begin position="134"/>
        <end position="153"/>
    </location>
</feature>
<dbReference type="RefSeq" id="WP_142450763.1">
    <property type="nucleotide sequence ID" value="NZ_FXTA01000003.1"/>
</dbReference>
<dbReference type="AlphaFoldDB" id="A0A521D9A4"/>
<proteinExistence type="predicted"/>
<keyword evidence="1" id="KW-0472">Membrane</keyword>
<dbReference type="InterPro" id="IPR012336">
    <property type="entry name" value="Thioredoxin-like_fold"/>
</dbReference>
<keyword evidence="6" id="KW-1185">Reference proteome</keyword>
<feature type="transmembrane region" description="Helical" evidence="1">
    <location>
        <begin position="274"/>
        <end position="293"/>
    </location>
</feature>
<keyword evidence="1" id="KW-1133">Transmembrane helix</keyword>
<dbReference type="EMBL" id="WKKG01000014">
    <property type="protein sequence ID" value="MRX70413.1"/>
    <property type="molecule type" value="Genomic_DNA"/>
</dbReference>
<organism evidence="4 5">
    <name type="scientific">Flavobacterium resistens</name>
    <dbReference type="NCBI Taxonomy" id="443612"/>
    <lineage>
        <taxon>Bacteria</taxon>
        <taxon>Pseudomonadati</taxon>
        <taxon>Bacteroidota</taxon>
        <taxon>Flavobacteriia</taxon>
        <taxon>Flavobacteriales</taxon>
        <taxon>Flavobacteriaceae</taxon>
        <taxon>Flavobacterium</taxon>
    </lineage>
</organism>
<feature type="transmembrane region" description="Helical" evidence="1">
    <location>
        <begin position="218"/>
        <end position="237"/>
    </location>
</feature>